<dbReference type="RefSeq" id="WP_279931438.1">
    <property type="nucleotide sequence ID" value="NZ_JARWBG010000041.1"/>
</dbReference>
<proteinExistence type="predicted"/>
<keyword evidence="3" id="KW-1185">Reference proteome</keyword>
<dbReference type="EMBL" id="JARWBG010000041">
    <property type="protein sequence ID" value="MDH2392377.1"/>
    <property type="molecule type" value="Genomic_DNA"/>
</dbReference>
<feature type="compositionally biased region" description="Low complexity" evidence="1">
    <location>
        <begin position="44"/>
        <end position="54"/>
    </location>
</feature>
<evidence type="ECO:0000256" key="1">
    <source>
        <dbReference type="SAM" id="MobiDB-lite"/>
    </source>
</evidence>
<dbReference type="Proteomes" id="UP001223144">
    <property type="component" value="Unassembled WGS sequence"/>
</dbReference>
<accession>A0ABT6HUH9</accession>
<gene>
    <name evidence="2" type="ORF">QCN29_27085</name>
</gene>
<feature type="region of interest" description="Disordered" evidence="1">
    <location>
        <begin position="44"/>
        <end position="69"/>
    </location>
</feature>
<name>A0ABT6HUH9_9ACTN</name>
<sequence>MDADRTYGISGTGLDWELDWTAPWEHLVEEFRTWPLLEAFEAPASAPSSRSRSAQNQHRSTWSSYADGG</sequence>
<protein>
    <submittedName>
        <fullName evidence="2">Uncharacterized protein</fullName>
    </submittedName>
</protein>
<comment type="caution">
    <text evidence="2">The sequence shown here is derived from an EMBL/GenBank/DDBJ whole genome shotgun (WGS) entry which is preliminary data.</text>
</comment>
<evidence type="ECO:0000313" key="2">
    <source>
        <dbReference type="EMBL" id="MDH2392377.1"/>
    </source>
</evidence>
<organism evidence="2 3">
    <name type="scientific">Streptomyces chengmaiensis</name>
    <dbReference type="NCBI Taxonomy" id="3040919"/>
    <lineage>
        <taxon>Bacteria</taxon>
        <taxon>Bacillati</taxon>
        <taxon>Actinomycetota</taxon>
        <taxon>Actinomycetes</taxon>
        <taxon>Kitasatosporales</taxon>
        <taxon>Streptomycetaceae</taxon>
        <taxon>Streptomyces</taxon>
    </lineage>
</organism>
<reference evidence="2 3" key="1">
    <citation type="submission" date="2023-04" db="EMBL/GenBank/DDBJ databases">
        <title>Streptomyces chengmaiensis sp. nov. isolated from the stem of mangrove plant in Hainan.</title>
        <authorList>
            <person name="Huang X."/>
            <person name="Zhou S."/>
            <person name="Chu X."/>
            <person name="Xie Y."/>
            <person name="Lin Y."/>
        </authorList>
    </citation>
    <scope>NUCLEOTIDE SEQUENCE [LARGE SCALE GENOMIC DNA]</scope>
    <source>
        <strain evidence="2 3">HNM0663</strain>
    </source>
</reference>
<feature type="compositionally biased region" description="Polar residues" evidence="1">
    <location>
        <begin position="55"/>
        <end position="69"/>
    </location>
</feature>
<evidence type="ECO:0000313" key="3">
    <source>
        <dbReference type="Proteomes" id="UP001223144"/>
    </source>
</evidence>